<keyword evidence="5 11" id="KW-0378">Hydrolase</keyword>
<protein>
    <recommendedName>
        <fullName evidence="11">Aminopeptidase</fullName>
        <ecNumber evidence="11">3.4.11.-</ecNumber>
    </recommendedName>
</protein>
<reference evidence="16" key="2">
    <citation type="submission" date="2010-04" db="EMBL/GenBank/DDBJ databases">
        <authorList>
            <person name="Buell R."/>
            <person name="Hamilton J."/>
            <person name="Hostetler J."/>
        </authorList>
    </citation>
    <scope>NUCLEOTIDE SEQUENCE [LARGE SCALE GENOMIC DNA]</scope>
    <source>
        <strain evidence="16">DAOM:BR144</strain>
    </source>
</reference>
<evidence type="ECO:0000256" key="1">
    <source>
        <dbReference type="ARBA" id="ARBA00010136"/>
    </source>
</evidence>
<feature type="site" description="Transition state stabilizer" evidence="10">
    <location>
        <position position="421"/>
    </location>
</feature>
<dbReference type="InterPro" id="IPR034016">
    <property type="entry name" value="M1_APN-typ"/>
</dbReference>
<dbReference type="InterPro" id="IPR042097">
    <property type="entry name" value="Aminopeptidase_N-like_N_sf"/>
</dbReference>
<dbReference type="InterPro" id="IPR027268">
    <property type="entry name" value="Peptidase_M4/M1_CTD_sf"/>
</dbReference>
<evidence type="ECO:0000256" key="11">
    <source>
        <dbReference type="RuleBase" id="RU364040"/>
    </source>
</evidence>
<dbReference type="EC" id="3.4.11.-" evidence="11"/>
<evidence type="ECO:0000256" key="10">
    <source>
        <dbReference type="PIRSR" id="PIRSR634016-4"/>
    </source>
</evidence>
<keyword evidence="6 9" id="KW-0862">Zinc</keyword>
<evidence type="ECO:0000256" key="8">
    <source>
        <dbReference type="PIRSR" id="PIRSR634016-1"/>
    </source>
</evidence>
<accession>K3W557</accession>
<dbReference type="Pfam" id="PF11838">
    <property type="entry name" value="ERAP1_C"/>
    <property type="match status" value="1"/>
</dbReference>
<feature type="domain" description="Aminopeptidase N-like N-terminal" evidence="14">
    <location>
        <begin position="19"/>
        <end position="228"/>
    </location>
</feature>
<feature type="binding site" evidence="9">
    <location>
        <position position="357"/>
    </location>
    <ligand>
        <name>Zn(2+)</name>
        <dbReference type="ChEBI" id="CHEBI:29105"/>
        <note>catalytic</note>
    </ligand>
</feature>
<dbReference type="HOGENOM" id="CLU_003705_0_1_1"/>
<dbReference type="Gene3D" id="1.10.390.10">
    <property type="entry name" value="Neutral Protease Domain 2"/>
    <property type="match status" value="1"/>
</dbReference>
<evidence type="ECO:0000256" key="9">
    <source>
        <dbReference type="PIRSR" id="PIRSR634016-3"/>
    </source>
</evidence>
<dbReference type="InterPro" id="IPR024571">
    <property type="entry name" value="ERAP1-like_C_dom"/>
</dbReference>
<comment type="similarity">
    <text evidence="1 11">Belongs to the peptidase M1 family.</text>
</comment>
<dbReference type="AlphaFoldDB" id="K3W557"/>
<dbReference type="VEuPathDB" id="FungiDB:PYU1_G000098"/>
<dbReference type="SUPFAM" id="SSF63737">
    <property type="entry name" value="Leukotriene A4 hydrolase N-terminal domain"/>
    <property type="match status" value="1"/>
</dbReference>
<evidence type="ECO:0000256" key="6">
    <source>
        <dbReference type="ARBA" id="ARBA00022833"/>
    </source>
</evidence>
<keyword evidence="4 9" id="KW-0479">Metal-binding</keyword>
<dbReference type="PANTHER" id="PTHR11533">
    <property type="entry name" value="PROTEASE M1 ZINC METALLOPROTEASE"/>
    <property type="match status" value="1"/>
</dbReference>
<dbReference type="InterPro" id="IPR001930">
    <property type="entry name" value="Peptidase_M1"/>
</dbReference>
<reference evidence="15" key="3">
    <citation type="submission" date="2015-02" db="UniProtKB">
        <authorList>
            <consortium name="EnsemblProtists"/>
        </authorList>
    </citation>
    <scope>IDENTIFICATION</scope>
    <source>
        <strain evidence="15">DAOM BR144</strain>
    </source>
</reference>
<comment type="cofactor">
    <cofactor evidence="9 11">
        <name>Zn(2+)</name>
        <dbReference type="ChEBI" id="CHEBI:29105"/>
    </cofactor>
    <text evidence="9 11">Binds 1 zinc ion per subunit.</text>
</comment>
<feature type="active site" description="Proton acceptor" evidence="8">
    <location>
        <position position="335"/>
    </location>
</feature>
<dbReference type="GO" id="GO:0042277">
    <property type="term" value="F:peptide binding"/>
    <property type="evidence" value="ECO:0007669"/>
    <property type="project" value="TreeGrafter"/>
</dbReference>
<sequence>MADAAEAVVPFTRLPTNVVPERYHIDYEVIDLMNFRFEGSERVELRVQEAGTKSITCHALELYVFNVSLQLPASSSSADDESPKTLECESIQYAAKDDSVTFHFAEELPLNAIVTLSLQFHGFLNDQLRGFYRSEYDLQKEKRVLAVTQFEACDARRAFVCWDEPAIKAKFVISMVTDVNLVALSNMHVVQTLVRPKKNAHVRKLTRKDDTVEKVWKFAETPIMSTYLVAMVVGEFDVLSGVSKEGVIVNVYTAPGQSERGRFSLGVALQALSFFTARFGVAYPLKKLDMVAIPDFMGAMENWGLVTYSESYLLIDEKLSSQQIKMLTARVVCHELSHQWFGNLVTMEWWTGLWLNEGFAQFMEFEASNHIFPEWKIWDGFVQEIMLSSALVKDAMTSSHPIEVVVNHPHEADEIFDTISYDKGASVVRMLSEFLGRDQFYQGVHEYLVKFSYKNTVTEDLWDALEAASGVQIKKMASSWTKQMGFPLVTLKQNAADGSYILQQERFFTDQTHAKDDNSLWDVPLTAITSEDPHTIKRIGIWDAKSSGKFESTATPVVADDSINQQIQVPKSEHGWIKLNPSHSSFYIVNYPAAVWKNLQGPVRDRVFGVADRVSLLNSVFTLAGAGVLGVPDALDFTSAYVEEPEFLLWKEIALRMGHYSHLFGDEPFNAELQHYIRTLFTRVMQRLTWDASTATATTTTGTNEGEFRKIVIKRMGFSGDQDVIHEAKRRFHAYVSGDAAVLPADIRGVVFSIQLKNGDASHVKHLQQIYETSDFAEEKDDALVAMGLVPHAATKLQVLEWAVENVRSQDISSVFAGVASDKIGVELAWEFVQKHWDVLVKKYSNMNFGYIMGRVIGGFRSEARAVEIEAFVATKNTAGFARRINGALESVRLNSMALHRDRDAVAQWLKARSV</sequence>
<dbReference type="OMA" id="MMEYVAI"/>
<feature type="binding site" evidence="9">
    <location>
        <position position="338"/>
    </location>
    <ligand>
        <name>Zn(2+)</name>
        <dbReference type="ChEBI" id="CHEBI:29105"/>
        <note>catalytic</note>
    </ligand>
</feature>
<evidence type="ECO:0000256" key="2">
    <source>
        <dbReference type="ARBA" id="ARBA00022438"/>
    </source>
</evidence>
<dbReference type="PANTHER" id="PTHR11533:SF174">
    <property type="entry name" value="PUROMYCIN-SENSITIVE AMINOPEPTIDASE-RELATED"/>
    <property type="match status" value="1"/>
</dbReference>
<evidence type="ECO:0000256" key="4">
    <source>
        <dbReference type="ARBA" id="ARBA00022723"/>
    </source>
</evidence>
<keyword evidence="2 11" id="KW-0031">Aminopeptidase</keyword>
<dbReference type="PRINTS" id="PR00756">
    <property type="entry name" value="ALADIPTASE"/>
</dbReference>
<dbReference type="GO" id="GO:0006508">
    <property type="term" value="P:proteolysis"/>
    <property type="evidence" value="ECO:0007669"/>
    <property type="project" value="UniProtKB-KW"/>
</dbReference>
<dbReference type="GO" id="GO:0043171">
    <property type="term" value="P:peptide catabolic process"/>
    <property type="evidence" value="ECO:0007669"/>
    <property type="project" value="TreeGrafter"/>
</dbReference>
<reference evidence="16" key="1">
    <citation type="journal article" date="2010" name="Genome Biol.">
        <title>Genome sequence of the necrotrophic plant pathogen Pythium ultimum reveals original pathogenicity mechanisms and effector repertoire.</title>
        <authorList>
            <person name="Levesque C.A."/>
            <person name="Brouwer H."/>
            <person name="Cano L."/>
            <person name="Hamilton J.P."/>
            <person name="Holt C."/>
            <person name="Huitema E."/>
            <person name="Raffaele S."/>
            <person name="Robideau G.P."/>
            <person name="Thines M."/>
            <person name="Win J."/>
            <person name="Zerillo M.M."/>
            <person name="Beakes G.W."/>
            <person name="Boore J.L."/>
            <person name="Busam D."/>
            <person name="Dumas B."/>
            <person name="Ferriera S."/>
            <person name="Fuerstenberg S.I."/>
            <person name="Gachon C.M."/>
            <person name="Gaulin E."/>
            <person name="Govers F."/>
            <person name="Grenville-Briggs L."/>
            <person name="Horner N."/>
            <person name="Hostetler J."/>
            <person name="Jiang R.H."/>
            <person name="Johnson J."/>
            <person name="Krajaejun T."/>
            <person name="Lin H."/>
            <person name="Meijer H.J."/>
            <person name="Moore B."/>
            <person name="Morris P."/>
            <person name="Phuntmart V."/>
            <person name="Puiu D."/>
            <person name="Shetty J."/>
            <person name="Stajich J.E."/>
            <person name="Tripathy S."/>
            <person name="Wawra S."/>
            <person name="van West P."/>
            <person name="Whitty B.R."/>
            <person name="Coutinho P.M."/>
            <person name="Henrissat B."/>
            <person name="Martin F."/>
            <person name="Thomas P.D."/>
            <person name="Tyler B.M."/>
            <person name="De Vries R.P."/>
            <person name="Kamoun S."/>
            <person name="Yandell M."/>
            <person name="Tisserat N."/>
            <person name="Buell C.R."/>
        </authorList>
    </citation>
    <scope>NUCLEOTIDE SEQUENCE</scope>
    <source>
        <strain evidence="16">DAOM:BR144</strain>
    </source>
</reference>
<keyword evidence="16" id="KW-1185">Reference proteome</keyword>
<dbReference type="Gene3D" id="2.60.40.1910">
    <property type="match status" value="1"/>
</dbReference>
<dbReference type="GO" id="GO:0070006">
    <property type="term" value="F:metalloaminopeptidase activity"/>
    <property type="evidence" value="ECO:0007669"/>
    <property type="project" value="TreeGrafter"/>
</dbReference>
<dbReference type="SUPFAM" id="SSF55486">
    <property type="entry name" value="Metalloproteases ('zincins'), catalytic domain"/>
    <property type="match status" value="1"/>
</dbReference>
<dbReference type="Proteomes" id="UP000019132">
    <property type="component" value="Unassembled WGS sequence"/>
</dbReference>
<dbReference type="InParanoid" id="K3W557"/>
<evidence type="ECO:0000313" key="15">
    <source>
        <dbReference type="EnsemblProtists" id="PYU1_T000098"/>
    </source>
</evidence>
<feature type="binding site" evidence="9">
    <location>
        <position position="334"/>
    </location>
    <ligand>
        <name>Zn(2+)</name>
        <dbReference type="ChEBI" id="CHEBI:29105"/>
        <note>catalytic</note>
    </ligand>
</feature>
<feature type="domain" description="Peptidase M1 membrane alanine aminopeptidase" evidence="12">
    <location>
        <begin position="263"/>
        <end position="480"/>
    </location>
</feature>
<dbReference type="InterPro" id="IPR045357">
    <property type="entry name" value="Aminopeptidase_N-like_N"/>
</dbReference>
<evidence type="ECO:0000259" key="14">
    <source>
        <dbReference type="Pfam" id="PF17900"/>
    </source>
</evidence>
<evidence type="ECO:0000256" key="7">
    <source>
        <dbReference type="ARBA" id="ARBA00023049"/>
    </source>
</evidence>
<dbReference type="Gene3D" id="1.25.50.20">
    <property type="match status" value="1"/>
</dbReference>
<dbReference type="EnsemblProtists" id="PYU1_T000098">
    <property type="protein sequence ID" value="PYU1_T000098"/>
    <property type="gene ID" value="PYU1_G000098"/>
</dbReference>
<dbReference type="EMBL" id="GL376636">
    <property type="status" value="NOT_ANNOTATED_CDS"/>
    <property type="molecule type" value="Genomic_DNA"/>
</dbReference>
<evidence type="ECO:0000313" key="16">
    <source>
        <dbReference type="Proteomes" id="UP000019132"/>
    </source>
</evidence>
<dbReference type="InterPro" id="IPR014782">
    <property type="entry name" value="Peptidase_M1_dom"/>
</dbReference>
<dbReference type="GO" id="GO:0016020">
    <property type="term" value="C:membrane"/>
    <property type="evidence" value="ECO:0007669"/>
    <property type="project" value="TreeGrafter"/>
</dbReference>
<dbReference type="STRING" id="431595.K3W557"/>
<dbReference type="GO" id="GO:0008270">
    <property type="term" value="F:zinc ion binding"/>
    <property type="evidence" value="ECO:0007669"/>
    <property type="project" value="UniProtKB-UniRule"/>
</dbReference>
<dbReference type="GO" id="GO:0005737">
    <property type="term" value="C:cytoplasm"/>
    <property type="evidence" value="ECO:0007669"/>
    <property type="project" value="TreeGrafter"/>
</dbReference>
<dbReference type="eggNOG" id="KOG1046">
    <property type="taxonomic scope" value="Eukaryota"/>
</dbReference>
<evidence type="ECO:0000259" key="12">
    <source>
        <dbReference type="Pfam" id="PF01433"/>
    </source>
</evidence>
<dbReference type="FunFam" id="1.10.390.10:FF:000001">
    <property type="entry name" value="Aminopeptidase"/>
    <property type="match status" value="1"/>
</dbReference>
<evidence type="ECO:0000256" key="3">
    <source>
        <dbReference type="ARBA" id="ARBA00022670"/>
    </source>
</evidence>
<dbReference type="CDD" id="cd09601">
    <property type="entry name" value="M1_APN-Q_like"/>
    <property type="match status" value="1"/>
</dbReference>
<dbReference type="InterPro" id="IPR050344">
    <property type="entry name" value="Peptidase_M1_aminopeptidases"/>
</dbReference>
<dbReference type="GO" id="GO:0005615">
    <property type="term" value="C:extracellular space"/>
    <property type="evidence" value="ECO:0007669"/>
    <property type="project" value="TreeGrafter"/>
</dbReference>
<dbReference type="Pfam" id="PF17900">
    <property type="entry name" value="Peptidase_M1_N"/>
    <property type="match status" value="1"/>
</dbReference>
<proteinExistence type="inferred from homology"/>
<dbReference type="Pfam" id="PF01433">
    <property type="entry name" value="Peptidase_M1"/>
    <property type="match status" value="1"/>
</dbReference>
<evidence type="ECO:0000256" key="5">
    <source>
        <dbReference type="ARBA" id="ARBA00022801"/>
    </source>
</evidence>
<evidence type="ECO:0000259" key="13">
    <source>
        <dbReference type="Pfam" id="PF11838"/>
    </source>
</evidence>
<name>K3W557_GLOUD</name>
<keyword evidence="7 11" id="KW-0482">Metalloprotease</keyword>
<organism evidence="15 16">
    <name type="scientific">Globisporangium ultimum (strain ATCC 200006 / CBS 805.95 / DAOM BR144)</name>
    <name type="common">Pythium ultimum</name>
    <dbReference type="NCBI Taxonomy" id="431595"/>
    <lineage>
        <taxon>Eukaryota</taxon>
        <taxon>Sar</taxon>
        <taxon>Stramenopiles</taxon>
        <taxon>Oomycota</taxon>
        <taxon>Peronosporomycetes</taxon>
        <taxon>Pythiales</taxon>
        <taxon>Pythiaceae</taxon>
        <taxon>Globisporangium</taxon>
    </lineage>
</organism>
<feature type="domain" description="ERAP1-like C-terminal" evidence="13">
    <location>
        <begin position="576"/>
        <end position="893"/>
    </location>
</feature>
<keyword evidence="3 11" id="KW-0645">Protease</keyword>
<dbReference type="Gene3D" id="2.60.40.1730">
    <property type="entry name" value="tricorn interacting facor f3 domain"/>
    <property type="match status" value="1"/>
</dbReference>